<keyword evidence="8" id="KW-1185">Reference proteome</keyword>
<organism evidence="7 8">
    <name type="scientific">Simiduia curdlanivorans</name>
    <dbReference type="NCBI Taxonomy" id="1492769"/>
    <lineage>
        <taxon>Bacteria</taxon>
        <taxon>Pseudomonadati</taxon>
        <taxon>Pseudomonadota</taxon>
        <taxon>Gammaproteobacteria</taxon>
        <taxon>Cellvibrionales</taxon>
        <taxon>Cellvibrionaceae</taxon>
        <taxon>Simiduia</taxon>
    </lineage>
</organism>
<dbReference type="RefSeq" id="WP_290263259.1">
    <property type="nucleotide sequence ID" value="NZ_JAUFQG010000004.1"/>
</dbReference>
<keyword evidence="4" id="KW-0560">Oxidoreductase</keyword>
<evidence type="ECO:0000256" key="5">
    <source>
        <dbReference type="ARBA" id="ARBA00023004"/>
    </source>
</evidence>
<dbReference type="InterPro" id="IPR003347">
    <property type="entry name" value="JmjC_dom"/>
</dbReference>
<evidence type="ECO:0000313" key="8">
    <source>
        <dbReference type="Proteomes" id="UP001595840"/>
    </source>
</evidence>
<dbReference type="SUPFAM" id="SSF51197">
    <property type="entry name" value="Clavaminate synthase-like"/>
    <property type="match status" value="1"/>
</dbReference>
<dbReference type="InterPro" id="IPR046799">
    <property type="entry name" value="ROXA-like_wH"/>
</dbReference>
<evidence type="ECO:0000256" key="1">
    <source>
        <dbReference type="ARBA" id="ARBA00001954"/>
    </source>
</evidence>
<evidence type="ECO:0000256" key="2">
    <source>
        <dbReference type="ARBA" id="ARBA00022723"/>
    </source>
</evidence>
<dbReference type="SMART" id="SM00558">
    <property type="entry name" value="JmjC"/>
    <property type="match status" value="1"/>
</dbReference>
<protein>
    <submittedName>
        <fullName evidence="7">JmjC domain-containing protein</fullName>
    </submittedName>
</protein>
<dbReference type="EMBL" id="JBHSCX010000021">
    <property type="protein sequence ID" value="MFC4363841.1"/>
    <property type="molecule type" value="Genomic_DNA"/>
</dbReference>
<reference evidence="8" key="1">
    <citation type="journal article" date="2019" name="Int. J. Syst. Evol. Microbiol.">
        <title>The Global Catalogue of Microorganisms (GCM) 10K type strain sequencing project: providing services to taxonomists for standard genome sequencing and annotation.</title>
        <authorList>
            <consortium name="The Broad Institute Genomics Platform"/>
            <consortium name="The Broad Institute Genome Sequencing Center for Infectious Disease"/>
            <person name="Wu L."/>
            <person name="Ma J."/>
        </authorList>
    </citation>
    <scope>NUCLEOTIDE SEQUENCE [LARGE SCALE GENOMIC DNA]</scope>
    <source>
        <strain evidence="8">CECT 8570</strain>
    </source>
</reference>
<gene>
    <name evidence="7" type="ORF">ACFOX3_16105</name>
</gene>
<dbReference type="Gene3D" id="3.40.366.30">
    <property type="entry name" value="50S ribosomal protein L16 arginine hydroxylase, Chain A, Domain 2"/>
    <property type="match status" value="1"/>
</dbReference>
<dbReference type="Proteomes" id="UP001595840">
    <property type="component" value="Unassembled WGS sequence"/>
</dbReference>
<dbReference type="PANTHER" id="PTHR13096:SF8">
    <property type="entry name" value="RIBOSOMAL OXYGENASE 1"/>
    <property type="match status" value="1"/>
</dbReference>
<sequence length="392" mass="44225">MALTQLGEISLSDFFENYWQKKPCLIRNGLANWENPLFPDELAGLALEEDVESRLVLELDDGKPWQLKAGPFSEEDFNQLPDTGWTLLVQAVDHWVPEVTALLDQFRFLPNWRLDDIMVSYAPDGSSVGPHFDFYDVFLIQGFGKRRWQLGQTCDENSEKVEGTPLNILRDFDCREEFILEPGDILYVPPQIAHWGIAEGECMTYSVGFRAPSHAEIIDDFAAEVCQSLPDHLRYQDSAIQTSSTPGVIDTKTIETLGHIIQSHLNNPAQLAQWFGKYMTEPKYDPDAGQVNQPSKDDIAQAQAELVEHDGALFQAPDARFACHQTILFVNGKSYHCGPELAFELANNRAIPNWHEHRANADSHRLLLTLVASGALWLEDPLEPSGDEFDDE</sequence>
<comment type="caution">
    <text evidence="7">The sequence shown here is derived from an EMBL/GenBank/DDBJ whole genome shotgun (WGS) entry which is preliminary data.</text>
</comment>
<evidence type="ECO:0000313" key="7">
    <source>
        <dbReference type="EMBL" id="MFC4363841.1"/>
    </source>
</evidence>
<dbReference type="PROSITE" id="PS51184">
    <property type="entry name" value="JMJC"/>
    <property type="match status" value="1"/>
</dbReference>
<name>A0ABV8V7H0_9GAMM</name>
<feature type="domain" description="JmjC" evidence="6">
    <location>
        <begin position="98"/>
        <end position="226"/>
    </location>
</feature>
<proteinExistence type="predicted"/>
<evidence type="ECO:0000256" key="4">
    <source>
        <dbReference type="ARBA" id="ARBA00023002"/>
    </source>
</evidence>
<dbReference type="PANTHER" id="PTHR13096">
    <property type="entry name" value="MINA53 MYC INDUCED NUCLEAR ANTIGEN"/>
    <property type="match status" value="1"/>
</dbReference>
<evidence type="ECO:0000256" key="3">
    <source>
        <dbReference type="ARBA" id="ARBA00022964"/>
    </source>
</evidence>
<keyword evidence="3" id="KW-0223">Dioxygenase</keyword>
<comment type="cofactor">
    <cofactor evidence="1">
        <name>Fe(2+)</name>
        <dbReference type="ChEBI" id="CHEBI:29033"/>
    </cofactor>
</comment>
<keyword evidence="2" id="KW-0479">Metal-binding</keyword>
<dbReference type="Gene3D" id="2.60.120.650">
    <property type="entry name" value="Cupin"/>
    <property type="match status" value="1"/>
</dbReference>
<keyword evidence="5" id="KW-0408">Iron</keyword>
<evidence type="ECO:0000259" key="6">
    <source>
        <dbReference type="PROSITE" id="PS51184"/>
    </source>
</evidence>
<accession>A0ABV8V7H0</accession>
<dbReference type="Pfam" id="PF08007">
    <property type="entry name" value="JmjC_2"/>
    <property type="match status" value="1"/>
</dbReference>
<dbReference type="Pfam" id="PF20514">
    <property type="entry name" value="WHD_ROXA"/>
    <property type="match status" value="1"/>
</dbReference>
<dbReference type="InterPro" id="IPR039994">
    <property type="entry name" value="NO66-like"/>
</dbReference>